<evidence type="ECO:0000313" key="2">
    <source>
        <dbReference type="Proteomes" id="UP000236333"/>
    </source>
</evidence>
<dbReference type="Gene3D" id="3.40.50.300">
    <property type="entry name" value="P-loop containing nucleotide triphosphate hydrolases"/>
    <property type="match status" value="1"/>
</dbReference>
<sequence length="630" mass="68250">MQQQLRQVGRDLTTECTCALVIDVHTVVNEIQETQQAYVDHGAMLNRMIADAGGMKAVMANEQEFHRIMQAMAPAERLAIEFLKESFSSFQADQDREGLHQMIKQPVLRVFWMRLFRQKYKIPWMTFWGVFPAQLQEIADVPAHEAQEIVEFLCNNEARRQAFQAKVKQENPASSVSVKELNLSFPEEAQLVDRIKELAGGGAQAAVPQRCDIPPLDPAYCGRAGMAAELASSLASGLLGQQPATALCIVASAGHGKSSLAHDIAWRLWEGREAAGVVLVDARKMYTQHEVDGAFCAALQLNQDPRDSSSAPKILARLSAMVSNAASGRPGPSSGTVLLVVVDNAEDPIAGSGCAHFTALLEQIQAGVPQARLLITSREAVPGGDIGSLAVHHHTLPELQQGDAEQVVRRYVDDELISADEVAEVARICGGIPLVLRLVADALKSGRVVVEDVRSAMATHEGNKDLKVLNVLLTVLPKGQQIAIAQLSVFPTIFSNEGAAAAMLCNAPKAKALLAVLLNHGLIRYSSTKGVYSLHPRVQQAVSCEGWEHALQQGRQHQADIAELLKMMSTANVPEHVAEALTVAATPAALGRFLYPLGLMGLPEMVEVWRNIAQHFKYVACGRNTSNAIK</sequence>
<dbReference type="AlphaFoldDB" id="A0A2J8A4J7"/>
<keyword evidence="2" id="KW-1185">Reference proteome</keyword>
<dbReference type="Proteomes" id="UP000236333">
    <property type="component" value="Unassembled WGS sequence"/>
</dbReference>
<organism evidence="1 2">
    <name type="scientific">Tetrabaena socialis</name>
    <dbReference type="NCBI Taxonomy" id="47790"/>
    <lineage>
        <taxon>Eukaryota</taxon>
        <taxon>Viridiplantae</taxon>
        <taxon>Chlorophyta</taxon>
        <taxon>core chlorophytes</taxon>
        <taxon>Chlorophyceae</taxon>
        <taxon>CS clade</taxon>
        <taxon>Chlamydomonadales</taxon>
        <taxon>Tetrabaenaceae</taxon>
        <taxon>Tetrabaena</taxon>
    </lineage>
</organism>
<dbReference type="EMBL" id="PGGS01000180">
    <property type="protein sequence ID" value="PNH07436.1"/>
    <property type="molecule type" value="Genomic_DNA"/>
</dbReference>
<reference evidence="1 2" key="1">
    <citation type="journal article" date="2017" name="Mol. Biol. Evol.">
        <title>The 4-celled Tetrabaena socialis nuclear genome reveals the essential components for genetic control of cell number at the origin of multicellularity in the volvocine lineage.</title>
        <authorList>
            <person name="Featherston J."/>
            <person name="Arakaki Y."/>
            <person name="Hanschen E.R."/>
            <person name="Ferris P.J."/>
            <person name="Michod R.E."/>
            <person name="Olson B.J.S.C."/>
            <person name="Nozaki H."/>
            <person name="Durand P.M."/>
        </authorList>
    </citation>
    <scope>NUCLEOTIDE SEQUENCE [LARGE SCALE GENOMIC DNA]</scope>
    <source>
        <strain evidence="1 2">NIES-571</strain>
    </source>
</reference>
<proteinExistence type="predicted"/>
<accession>A0A2J8A4J7</accession>
<evidence type="ECO:0000313" key="1">
    <source>
        <dbReference type="EMBL" id="PNH07436.1"/>
    </source>
</evidence>
<name>A0A2J8A4J7_9CHLO</name>
<protein>
    <submittedName>
        <fullName evidence="1">Uncharacterized protein</fullName>
    </submittedName>
</protein>
<dbReference type="OrthoDB" id="546701at2759"/>
<gene>
    <name evidence="1" type="ORF">TSOC_006108</name>
</gene>
<dbReference type="InterPro" id="IPR027417">
    <property type="entry name" value="P-loop_NTPase"/>
</dbReference>
<comment type="caution">
    <text evidence="1">The sequence shown here is derived from an EMBL/GenBank/DDBJ whole genome shotgun (WGS) entry which is preliminary data.</text>
</comment>
<dbReference type="SUPFAM" id="SSF52540">
    <property type="entry name" value="P-loop containing nucleoside triphosphate hydrolases"/>
    <property type="match status" value="1"/>
</dbReference>